<feature type="region of interest" description="Disordered" evidence="1">
    <location>
        <begin position="108"/>
        <end position="134"/>
    </location>
</feature>
<reference evidence="3 4" key="1">
    <citation type="submission" date="2014-11" db="EMBL/GenBank/DDBJ databases">
        <title>Genome sequence of Flavihumibacter solisilvae 3-3.</title>
        <authorList>
            <person name="Zhou G."/>
            <person name="Li M."/>
            <person name="Wang G."/>
        </authorList>
    </citation>
    <scope>NUCLEOTIDE SEQUENCE [LARGE SCALE GENOMIC DNA]</scope>
    <source>
        <strain evidence="3 4">3-3</strain>
    </source>
</reference>
<dbReference type="InterPro" id="IPR046947">
    <property type="entry name" value="LytR-like"/>
</dbReference>
<evidence type="ECO:0000256" key="1">
    <source>
        <dbReference type="SAM" id="MobiDB-lite"/>
    </source>
</evidence>
<comment type="caution">
    <text evidence="3">The sequence shown here is derived from an EMBL/GenBank/DDBJ whole genome shotgun (WGS) entry which is preliminary data.</text>
</comment>
<dbReference type="GO" id="GO:0000156">
    <property type="term" value="F:phosphorelay response regulator activity"/>
    <property type="evidence" value="ECO:0007669"/>
    <property type="project" value="InterPro"/>
</dbReference>
<dbReference type="SMART" id="SM00850">
    <property type="entry name" value="LytTR"/>
    <property type="match status" value="1"/>
</dbReference>
<dbReference type="AlphaFoldDB" id="A0A0C1ID76"/>
<dbReference type="RefSeq" id="WP_039144109.1">
    <property type="nucleotide sequence ID" value="NZ_JSVC01000036.1"/>
</dbReference>
<keyword evidence="4" id="KW-1185">Reference proteome</keyword>
<gene>
    <name evidence="3" type="ORF">OI18_21980</name>
</gene>
<feature type="domain" description="HTH LytTR-type" evidence="2">
    <location>
        <begin position="5"/>
        <end position="103"/>
    </location>
</feature>
<dbReference type="STRING" id="1349421.OI18_21980"/>
<dbReference type="PANTHER" id="PTHR37299:SF1">
    <property type="entry name" value="STAGE 0 SPORULATION PROTEIN A HOMOLOG"/>
    <property type="match status" value="1"/>
</dbReference>
<evidence type="ECO:0000259" key="2">
    <source>
        <dbReference type="PROSITE" id="PS50930"/>
    </source>
</evidence>
<dbReference type="Pfam" id="PF04397">
    <property type="entry name" value="LytTR"/>
    <property type="match status" value="1"/>
</dbReference>
<dbReference type="GO" id="GO:0003677">
    <property type="term" value="F:DNA binding"/>
    <property type="evidence" value="ECO:0007669"/>
    <property type="project" value="InterPro"/>
</dbReference>
<protein>
    <recommendedName>
        <fullName evidence="2">HTH LytTR-type domain-containing protein</fullName>
    </recommendedName>
</protein>
<organism evidence="3 4">
    <name type="scientific">Flavihumibacter solisilvae</name>
    <dbReference type="NCBI Taxonomy" id="1349421"/>
    <lineage>
        <taxon>Bacteria</taxon>
        <taxon>Pseudomonadati</taxon>
        <taxon>Bacteroidota</taxon>
        <taxon>Chitinophagia</taxon>
        <taxon>Chitinophagales</taxon>
        <taxon>Chitinophagaceae</taxon>
        <taxon>Flavihumibacter</taxon>
    </lineage>
</organism>
<evidence type="ECO:0000313" key="3">
    <source>
        <dbReference type="EMBL" id="KIC91995.1"/>
    </source>
</evidence>
<name>A0A0C1ID76_9BACT</name>
<dbReference type="Proteomes" id="UP000031408">
    <property type="component" value="Unassembled WGS sequence"/>
</dbReference>
<sequence>MQKYISMKGGSATHRIEIAAILFVVVRNRDCQVVTRYQTYTLRTSLMALLDELPTEDFFQVHRTIVVNMKHITGLSRENVFIHEHCLPVGRSHYDELRGIFIDSFNEQQEKLPSKSRSGSIGKVKRVKADGKSG</sequence>
<accession>A0A0C1ID76</accession>
<evidence type="ECO:0000313" key="4">
    <source>
        <dbReference type="Proteomes" id="UP000031408"/>
    </source>
</evidence>
<proteinExistence type="predicted"/>
<dbReference type="PANTHER" id="PTHR37299">
    <property type="entry name" value="TRANSCRIPTIONAL REGULATOR-RELATED"/>
    <property type="match status" value="1"/>
</dbReference>
<dbReference type="PROSITE" id="PS50930">
    <property type="entry name" value="HTH_LYTTR"/>
    <property type="match status" value="1"/>
</dbReference>
<dbReference type="OrthoDB" id="679591at2"/>
<dbReference type="Gene3D" id="2.40.50.1020">
    <property type="entry name" value="LytTr DNA-binding domain"/>
    <property type="match status" value="1"/>
</dbReference>
<dbReference type="InterPro" id="IPR007492">
    <property type="entry name" value="LytTR_DNA-bd_dom"/>
</dbReference>
<dbReference type="EMBL" id="JSVC01000036">
    <property type="protein sequence ID" value="KIC91995.1"/>
    <property type="molecule type" value="Genomic_DNA"/>
</dbReference>